<evidence type="ECO:0000313" key="1">
    <source>
        <dbReference type="EMBL" id="SCE88702.1"/>
    </source>
</evidence>
<gene>
    <name evidence="1" type="ORF">GA0070607_2826</name>
</gene>
<protein>
    <submittedName>
        <fullName evidence="1">Uncharacterized protein</fullName>
    </submittedName>
</protein>
<proteinExistence type="predicted"/>
<organism evidence="1 2">
    <name type="scientific">Micromonospora coriariae</name>
    <dbReference type="NCBI Taxonomy" id="285665"/>
    <lineage>
        <taxon>Bacteria</taxon>
        <taxon>Bacillati</taxon>
        <taxon>Actinomycetota</taxon>
        <taxon>Actinomycetes</taxon>
        <taxon>Micromonosporales</taxon>
        <taxon>Micromonosporaceae</taxon>
        <taxon>Micromonospora</taxon>
    </lineage>
</organism>
<accession>A0A1C4VXK3</accession>
<reference evidence="2" key="1">
    <citation type="submission" date="2016-06" db="EMBL/GenBank/DDBJ databases">
        <authorList>
            <person name="Varghese N."/>
            <person name="Submissions Spin"/>
        </authorList>
    </citation>
    <scope>NUCLEOTIDE SEQUENCE [LARGE SCALE GENOMIC DNA]</scope>
    <source>
        <strain evidence="2">DSM 44875</strain>
    </source>
</reference>
<dbReference type="Proteomes" id="UP000198243">
    <property type="component" value="Chromosome I"/>
</dbReference>
<sequence length="184" mass="19126">MTEHTTGSLQSGRCPRPAVGALCHAGPVTVTWRHLPAPAREIAVAAGEAVAAAQQRDPTAYGAAVERLTGADRSGLVLGAAVRLLLEETHPDGLDGDDVRQVLEVCVRSAAGWLPEVDPHVVLVLLAGALGVYDPGDDDNPPGPAAIARHAPLLVADLLTTAGRPLDGYLATAFAEIERTERQD</sequence>
<dbReference type="AlphaFoldDB" id="A0A1C4VXK3"/>
<name>A0A1C4VXK3_9ACTN</name>
<keyword evidence="2" id="KW-1185">Reference proteome</keyword>
<dbReference type="EMBL" id="LT607412">
    <property type="protein sequence ID" value="SCE88702.1"/>
    <property type="molecule type" value="Genomic_DNA"/>
</dbReference>
<evidence type="ECO:0000313" key="2">
    <source>
        <dbReference type="Proteomes" id="UP000198243"/>
    </source>
</evidence>